<feature type="compositionally biased region" description="Acidic residues" evidence="1">
    <location>
        <begin position="22"/>
        <end position="32"/>
    </location>
</feature>
<sequence length="102" mass="11359">MNDRKYKPADRSKADTKKESEQIEDVNQDPAEEYAPRIADQPRGSGSGSGSGSQARHNSDRRFRFYSHILLWLEAGEPFELDYSDDEDSEDDDEGGATSTGA</sequence>
<feature type="region of interest" description="Disordered" evidence="1">
    <location>
        <begin position="81"/>
        <end position="102"/>
    </location>
</feature>
<feature type="region of interest" description="Disordered" evidence="1">
    <location>
        <begin position="1"/>
        <end position="60"/>
    </location>
</feature>
<keyword evidence="3" id="KW-1185">Reference proteome</keyword>
<evidence type="ECO:0000313" key="2">
    <source>
        <dbReference type="EMBL" id="KAL1601654.1"/>
    </source>
</evidence>
<feature type="compositionally biased region" description="Acidic residues" evidence="1">
    <location>
        <begin position="81"/>
        <end position="95"/>
    </location>
</feature>
<feature type="compositionally biased region" description="Basic and acidic residues" evidence="1">
    <location>
        <begin position="1"/>
        <end position="21"/>
    </location>
</feature>
<dbReference type="EMBL" id="JAKJXO020000008">
    <property type="protein sequence ID" value="KAL1601654.1"/>
    <property type="molecule type" value="Genomic_DNA"/>
</dbReference>
<organism evidence="2 3">
    <name type="scientific">Paraconiothyrium brasiliense</name>
    <dbReference type="NCBI Taxonomy" id="300254"/>
    <lineage>
        <taxon>Eukaryota</taxon>
        <taxon>Fungi</taxon>
        <taxon>Dikarya</taxon>
        <taxon>Ascomycota</taxon>
        <taxon>Pezizomycotina</taxon>
        <taxon>Dothideomycetes</taxon>
        <taxon>Pleosporomycetidae</taxon>
        <taxon>Pleosporales</taxon>
        <taxon>Massarineae</taxon>
        <taxon>Didymosphaeriaceae</taxon>
        <taxon>Paraconiothyrium</taxon>
    </lineage>
</organism>
<dbReference type="Proteomes" id="UP001521785">
    <property type="component" value="Unassembled WGS sequence"/>
</dbReference>
<evidence type="ECO:0000313" key="3">
    <source>
        <dbReference type="Proteomes" id="UP001521785"/>
    </source>
</evidence>
<reference evidence="2 3" key="1">
    <citation type="submission" date="2024-02" db="EMBL/GenBank/DDBJ databases">
        <title>De novo assembly and annotation of 12 fungi associated with fruit tree decline syndrome in Ontario, Canada.</title>
        <authorList>
            <person name="Sulman M."/>
            <person name="Ellouze W."/>
            <person name="Ilyukhin E."/>
        </authorList>
    </citation>
    <scope>NUCLEOTIDE SEQUENCE [LARGE SCALE GENOMIC DNA]</scope>
    <source>
        <strain evidence="2 3">M42-189</strain>
    </source>
</reference>
<gene>
    <name evidence="2" type="ORF">SLS60_006569</name>
</gene>
<protein>
    <submittedName>
        <fullName evidence="2">Uncharacterized protein</fullName>
    </submittedName>
</protein>
<evidence type="ECO:0000256" key="1">
    <source>
        <dbReference type="SAM" id="MobiDB-lite"/>
    </source>
</evidence>
<name>A0ABR3RB60_9PLEO</name>
<comment type="caution">
    <text evidence="2">The sequence shown here is derived from an EMBL/GenBank/DDBJ whole genome shotgun (WGS) entry which is preliminary data.</text>
</comment>
<accession>A0ABR3RB60</accession>
<proteinExistence type="predicted"/>